<dbReference type="InterPro" id="IPR006076">
    <property type="entry name" value="FAD-dep_OxRdtase"/>
</dbReference>
<dbReference type="PANTHER" id="PTHR13847:SF281">
    <property type="entry name" value="FAD DEPENDENT OXIDOREDUCTASE DOMAIN-CONTAINING PROTEIN"/>
    <property type="match status" value="1"/>
</dbReference>
<dbReference type="RefSeq" id="WP_055454015.1">
    <property type="nucleotide sequence ID" value="NZ_CYHE01000001.1"/>
</dbReference>
<dbReference type="Gene3D" id="3.30.9.10">
    <property type="entry name" value="D-Amino Acid Oxidase, subunit A, domain 2"/>
    <property type="match status" value="1"/>
</dbReference>
<dbReference type="PANTHER" id="PTHR13847">
    <property type="entry name" value="SARCOSINE DEHYDROGENASE-RELATED"/>
    <property type="match status" value="1"/>
</dbReference>
<feature type="domain" description="FAD dependent oxidoreductase" evidence="3">
    <location>
        <begin position="37"/>
        <end position="398"/>
    </location>
</feature>
<reference evidence="5" key="1">
    <citation type="submission" date="2015-08" db="EMBL/GenBank/DDBJ databases">
        <authorList>
            <person name="Varghese N."/>
        </authorList>
    </citation>
    <scope>NUCLEOTIDE SEQUENCE [LARGE SCALE GENOMIC DNA]</scope>
    <source>
        <strain evidence="5">DSM 23407</strain>
    </source>
</reference>
<dbReference type="OrthoDB" id="9806601at2"/>
<name>A0A0K6HMM6_9HYPH</name>
<proteinExistence type="predicted"/>
<dbReference type="GO" id="GO:0005737">
    <property type="term" value="C:cytoplasm"/>
    <property type="evidence" value="ECO:0007669"/>
    <property type="project" value="TreeGrafter"/>
</dbReference>
<organism evidence="4 5">
    <name type="scientific">Pannonibacter indicus</name>
    <dbReference type="NCBI Taxonomy" id="466044"/>
    <lineage>
        <taxon>Bacteria</taxon>
        <taxon>Pseudomonadati</taxon>
        <taxon>Pseudomonadota</taxon>
        <taxon>Alphaproteobacteria</taxon>
        <taxon>Hyphomicrobiales</taxon>
        <taxon>Stappiaceae</taxon>
        <taxon>Pannonibacter</taxon>
    </lineage>
</organism>
<dbReference type="SUPFAM" id="SSF51905">
    <property type="entry name" value="FAD/NAD(P)-binding domain"/>
    <property type="match status" value="1"/>
</dbReference>
<keyword evidence="5" id="KW-1185">Reference proteome</keyword>
<evidence type="ECO:0000256" key="2">
    <source>
        <dbReference type="SAM" id="MobiDB-lite"/>
    </source>
</evidence>
<evidence type="ECO:0000259" key="3">
    <source>
        <dbReference type="Pfam" id="PF01266"/>
    </source>
</evidence>
<dbReference type="Pfam" id="PF01266">
    <property type="entry name" value="DAO"/>
    <property type="match status" value="1"/>
</dbReference>
<accession>A0A0K6HMM6</accession>
<dbReference type="InterPro" id="IPR036188">
    <property type="entry name" value="FAD/NAD-bd_sf"/>
</dbReference>
<dbReference type="GO" id="GO:0016491">
    <property type="term" value="F:oxidoreductase activity"/>
    <property type="evidence" value="ECO:0007669"/>
    <property type="project" value="UniProtKB-KW"/>
</dbReference>
<gene>
    <name evidence="4" type="ORF">Ga0061067_101258</name>
</gene>
<dbReference type="Gene3D" id="3.50.50.60">
    <property type="entry name" value="FAD/NAD(P)-binding domain"/>
    <property type="match status" value="1"/>
</dbReference>
<evidence type="ECO:0000256" key="1">
    <source>
        <dbReference type="ARBA" id="ARBA00023002"/>
    </source>
</evidence>
<keyword evidence="1" id="KW-0560">Oxidoreductase</keyword>
<dbReference type="Proteomes" id="UP000183900">
    <property type="component" value="Unassembled WGS sequence"/>
</dbReference>
<evidence type="ECO:0000313" key="5">
    <source>
        <dbReference type="Proteomes" id="UP000183900"/>
    </source>
</evidence>
<feature type="compositionally biased region" description="Polar residues" evidence="2">
    <location>
        <begin position="1"/>
        <end position="11"/>
    </location>
</feature>
<sequence length="443" mass="47994">MQADGSGSTGSYWEDSAAGAAPYDHADPELEEALAVDVAVIGAGFTGLNAALRAQALGASTVVLDRHHVGFGASGRNGGFCCLGGSKRSPEDMVESYGGREAERFSHMQREAIDHVAALLGTHSIHADRSGSGEVVLAHKRSALKALEEEGAFVNARFGLGTQLLDETALEARGLRAAGTYGGLFYPHGFGLHPLKYVRGLARALRAAGQPIFARSPVTDIRPELGRWRLDTPKGTVHARRVILASNGYTDESLLPWLEGRLLPVLSNVMVTRPLTAVEMVTQGWTSPVMASDARTLLHYFRLLPDGRMLFGMRGGIFGTAGEEARLRLAIREGFDRLFPALAHVEATHHWSGRVCLALDLNPYIGPIPAMPGVFAALAYHGNGVAMGSYAGALAAELALEVRSPWQLPQPVRTPFRRFPLPALRRHYLQMAYWWYGLKDRWG</sequence>
<dbReference type="EMBL" id="CYHE01000001">
    <property type="protein sequence ID" value="CUA92063.1"/>
    <property type="molecule type" value="Genomic_DNA"/>
</dbReference>
<dbReference type="AlphaFoldDB" id="A0A0K6HMM6"/>
<evidence type="ECO:0000313" key="4">
    <source>
        <dbReference type="EMBL" id="CUA92063.1"/>
    </source>
</evidence>
<protein>
    <submittedName>
        <fullName evidence="4">Glycine/D-amino acid oxidase (Deaminating)</fullName>
    </submittedName>
</protein>
<feature type="region of interest" description="Disordered" evidence="2">
    <location>
        <begin position="1"/>
        <end position="23"/>
    </location>
</feature>